<dbReference type="Proteomes" id="UP000825935">
    <property type="component" value="Chromosome 28"/>
</dbReference>
<evidence type="ECO:0000256" key="8">
    <source>
        <dbReference type="SAM" id="Phobius"/>
    </source>
</evidence>
<evidence type="ECO:0000256" key="3">
    <source>
        <dbReference type="ARBA" id="ARBA00022692"/>
    </source>
</evidence>
<evidence type="ECO:0000256" key="7">
    <source>
        <dbReference type="ARBA" id="ARBA00023180"/>
    </source>
</evidence>
<feature type="domain" description="Malectin-like" evidence="9">
    <location>
        <begin position="35"/>
        <end position="375"/>
    </location>
</feature>
<dbReference type="Pfam" id="PF12799">
    <property type="entry name" value="LRR_4"/>
    <property type="match status" value="1"/>
</dbReference>
<sequence>MASIPYFLFLKAIIPHLVIFAIYARSQEEGFLSLGCGRAPEWTYPDAWGIQWVSDSGYVSGGTTYNLPNDDAYLPRRTMRLFQGNQSKYCYNLSNNAVRLGAAFLLRVYIRPGQTPPYTPKSANGTMVFKLIVDANEWSTVSVAVNETYDNEAYVRSQGDFISVCLARSTPDGDAPFINTLELRPLPASFSSVQRMSSTNTILTEVQHYNMAPLEVSLISYPPDIADRYWRNIALDDNGPFYKINLSDIRNLTRPEDIDIAPSTLFQDSWKGSPYLSFYWTQLVPSFTFYMQFYFAEIDPQVNSTGARVFNIFINGLQETSFVGPVDVFAAVGANTPYMVSGGADSDQSGTLSVNLTPSVQSLFPSFLAGIEKFTPTRLEPLTSSHIVAAVEALKSALNLTSYTGDPCLPEGYGYEWMNCSSRDSVTAILLSNSRTGGIIPDEIRSLDTLLEIHLDGSDLQGPIPDLSALERLEILDLRNNRLTGPIPATLAALPNLQALYLQNNNLSGQIPPELLRRKQAYSLVFEYSGNQYLSAEVNQSSPFADSSSGSGSISQRTRTIIIVAALVCFVIIIVVLGIVLYVVCKYRAEKAGTKGESGNNLHATQHPPISTFQAVVQGPHKK</sequence>
<evidence type="ECO:0000256" key="4">
    <source>
        <dbReference type="ARBA" id="ARBA00022729"/>
    </source>
</evidence>
<dbReference type="PANTHER" id="PTHR45631">
    <property type="entry name" value="OS07G0107800 PROTEIN-RELATED"/>
    <property type="match status" value="1"/>
</dbReference>
<evidence type="ECO:0000256" key="2">
    <source>
        <dbReference type="ARBA" id="ARBA00022614"/>
    </source>
</evidence>
<comment type="caution">
    <text evidence="10">The sequence shown here is derived from an EMBL/GenBank/DDBJ whole genome shotgun (WGS) entry which is preliminary data.</text>
</comment>
<dbReference type="Gene3D" id="1.10.287.90">
    <property type="match status" value="1"/>
</dbReference>
<dbReference type="OrthoDB" id="1394818at2759"/>
<dbReference type="Gene3D" id="3.80.10.10">
    <property type="entry name" value="Ribonuclease Inhibitor"/>
    <property type="match status" value="1"/>
</dbReference>
<keyword evidence="11" id="KW-1185">Reference proteome</keyword>
<comment type="subcellular location">
    <subcellularLocation>
        <location evidence="1">Membrane</location>
        <topology evidence="1">Single-pass membrane protein</topology>
    </subcellularLocation>
</comment>
<dbReference type="InterPro" id="IPR024788">
    <property type="entry name" value="Malectin-like_Carb-bd_dom"/>
</dbReference>
<dbReference type="InterPro" id="IPR025875">
    <property type="entry name" value="Leu-rich_rpt_4"/>
</dbReference>
<dbReference type="GO" id="GO:0016020">
    <property type="term" value="C:membrane"/>
    <property type="evidence" value="ECO:0007669"/>
    <property type="project" value="UniProtKB-SubCell"/>
</dbReference>
<keyword evidence="8" id="KW-1133">Transmembrane helix</keyword>
<dbReference type="InterPro" id="IPR036257">
    <property type="entry name" value="Cyt_c_oxidase_su2_TM_sf"/>
</dbReference>
<keyword evidence="7" id="KW-0325">Glycoprotein</keyword>
<name>A0A8T2R9D4_CERRI</name>
<proteinExistence type="predicted"/>
<organism evidence="10 11">
    <name type="scientific">Ceratopteris richardii</name>
    <name type="common">Triangle waterfern</name>
    <dbReference type="NCBI Taxonomy" id="49495"/>
    <lineage>
        <taxon>Eukaryota</taxon>
        <taxon>Viridiplantae</taxon>
        <taxon>Streptophyta</taxon>
        <taxon>Embryophyta</taxon>
        <taxon>Tracheophyta</taxon>
        <taxon>Polypodiopsida</taxon>
        <taxon>Polypodiidae</taxon>
        <taxon>Polypodiales</taxon>
        <taxon>Pteridineae</taxon>
        <taxon>Pteridaceae</taxon>
        <taxon>Parkerioideae</taxon>
        <taxon>Ceratopteris</taxon>
    </lineage>
</organism>
<accession>A0A8T2R9D4</accession>
<keyword evidence="4" id="KW-0732">Signal</keyword>
<dbReference type="SUPFAM" id="SSF52058">
    <property type="entry name" value="L domain-like"/>
    <property type="match status" value="1"/>
</dbReference>
<keyword evidence="2" id="KW-0433">Leucine-rich repeat</keyword>
<evidence type="ECO:0000313" key="10">
    <source>
        <dbReference type="EMBL" id="KAH7293026.1"/>
    </source>
</evidence>
<evidence type="ECO:0000313" key="11">
    <source>
        <dbReference type="Proteomes" id="UP000825935"/>
    </source>
</evidence>
<dbReference type="Pfam" id="PF12819">
    <property type="entry name" value="Malectin_like"/>
    <property type="match status" value="1"/>
</dbReference>
<dbReference type="EMBL" id="CM035433">
    <property type="protein sequence ID" value="KAH7293026.1"/>
    <property type="molecule type" value="Genomic_DNA"/>
</dbReference>
<keyword evidence="6 8" id="KW-0472">Membrane</keyword>
<evidence type="ECO:0000259" key="9">
    <source>
        <dbReference type="Pfam" id="PF12819"/>
    </source>
</evidence>
<dbReference type="FunFam" id="3.80.10.10:FF:000041">
    <property type="entry name" value="LRR receptor-like serine/threonine-protein kinase ERECTA"/>
    <property type="match status" value="1"/>
</dbReference>
<evidence type="ECO:0000256" key="6">
    <source>
        <dbReference type="ARBA" id="ARBA00023136"/>
    </source>
</evidence>
<dbReference type="AlphaFoldDB" id="A0A8T2R9D4"/>
<keyword evidence="3 8" id="KW-0812">Transmembrane</keyword>
<feature type="transmembrane region" description="Helical" evidence="8">
    <location>
        <begin position="6"/>
        <end position="24"/>
    </location>
</feature>
<dbReference type="InterPro" id="IPR032675">
    <property type="entry name" value="LRR_dom_sf"/>
</dbReference>
<gene>
    <name evidence="10" type="ORF">KP509_28G008600</name>
</gene>
<evidence type="ECO:0000256" key="1">
    <source>
        <dbReference type="ARBA" id="ARBA00004167"/>
    </source>
</evidence>
<dbReference type="Gene3D" id="2.60.120.430">
    <property type="entry name" value="Galactose-binding lectin"/>
    <property type="match status" value="1"/>
</dbReference>
<feature type="transmembrane region" description="Helical" evidence="8">
    <location>
        <begin position="561"/>
        <end position="585"/>
    </location>
</feature>
<keyword evidence="5" id="KW-0677">Repeat</keyword>
<evidence type="ECO:0000256" key="5">
    <source>
        <dbReference type="ARBA" id="ARBA00022737"/>
    </source>
</evidence>
<reference evidence="10" key="1">
    <citation type="submission" date="2021-08" db="EMBL/GenBank/DDBJ databases">
        <title>WGS assembly of Ceratopteris richardii.</title>
        <authorList>
            <person name="Marchant D.B."/>
            <person name="Chen G."/>
            <person name="Jenkins J."/>
            <person name="Shu S."/>
            <person name="Leebens-Mack J."/>
            <person name="Grimwood J."/>
            <person name="Schmutz J."/>
            <person name="Soltis P."/>
            <person name="Soltis D."/>
            <person name="Chen Z.-H."/>
        </authorList>
    </citation>
    <scope>NUCLEOTIDE SEQUENCE</scope>
    <source>
        <strain evidence="10">Whitten #5841</strain>
        <tissue evidence="10">Leaf</tissue>
    </source>
</reference>
<protein>
    <recommendedName>
        <fullName evidence="9">Malectin-like domain-containing protein</fullName>
    </recommendedName>
</protein>